<dbReference type="Proteomes" id="UP000265520">
    <property type="component" value="Unassembled WGS sequence"/>
</dbReference>
<organism evidence="2 3">
    <name type="scientific">Trifolium medium</name>
    <dbReference type="NCBI Taxonomy" id="97028"/>
    <lineage>
        <taxon>Eukaryota</taxon>
        <taxon>Viridiplantae</taxon>
        <taxon>Streptophyta</taxon>
        <taxon>Embryophyta</taxon>
        <taxon>Tracheophyta</taxon>
        <taxon>Spermatophyta</taxon>
        <taxon>Magnoliopsida</taxon>
        <taxon>eudicotyledons</taxon>
        <taxon>Gunneridae</taxon>
        <taxon>Pentapetalae</taxon>
        <taxon>rosids</taxon>
        <taxon>fabids</taxon>
        <taxon>Fabales</taxon>
        <taxon>Fabaceae</taxon>
        <taxon>Papilionoideae</taxon>
        <taxon>50 kb inversion clade</taxon>
        <taxon>NPAAA clade</taxon>
        <taxon>Hologalegina</taxon>
        <taxon>IRL clade</taxon>
        <taxon>Trifolieae</taxon>
        <taxon>Trifolium</taxon>
    </lineage>
</organism>
<evidence type="ECO:0000313" key="3">
    <source>
        <dbReference type="Proteomes" id="UP000265520"/>
    </source>
</evidence>
<feature type="region of interest" description="Disordered" evidence="1">
    <location>
        <begin position="1"/>
        <end position="51"/>
    </location>
</feature>
<evidence type="ECO:0000313" key="2">
    <source>
        <dbReference type="EMBL" id="MCI85271.1"/>
    </source>
</evidence>
<proteinExistence type="predicted"/>
<comment type="caution">
    <text evidence="2">The sequence shown here is derived from an EMBL/GenBank/DDBJ whole genome shotgun (WGS) entry which is preliminary data.</text>
</comment>
<protein>
    <submittedName>
        <fullName evidence="2">Uncharacterized protein</fullName>
    </submittedName>
</protein>
<reference evidence="2 3" key="1">
    <citation type="journal article" date="2018" name="Front. Plant Sci.">
        <title>Red Clover (Trifolium pratense) and Zigzag Clover (T. medium) - A Picture of Genomic Similarities and Differences.</title>
        <authorList>
            <person name="Dluhosova J."/>
            <person name="Istvanek J."/>
            <person name="Nedelnik J."/>
            <person name="Repkova J."/>
        </authorList>
    </citation>
    <scope>NUCLEOTIDE SEQUENCE [LARGE SCALE GENOMIC DNA]</scope>
    <source>
        <strain evidence="3">cv. 10/8</strain>
        <tissue evidence="2">Leaf</tissue>
    </source>
</reference>
<sequence length="51" mass="5901">MESLSYTEATGGKTCNRKTQDNQQRNQEKQKEWTGLTYESSEEDISWAKKG</sequence>
<feature type="non-terminal residue" evidence="2">
    <location>
        <position position="51"/>
    </location>
</feature>
<accession>A0A392VE87</accession>
<dbReference type="EMBL" id="LXQA011111517">
    <property type="protein sequence ID" value="MCI85271.1"/>
    <property type="molecule type" value="Genomic_DNA"/>
</dbReference>
<name>A0A392VE87_9FABA</name>
<evidence type="ECO:0000256" key="1">
    <source>
        <dbReference type="SAM" id="MobiDB-lite"/>
    </source>
</evidence>
<keyword evidence="3" id="KW-1185">Reference proteome</keyword>
<dbReference type="AlphaFoldDB" id="A0A392VE87"/>